<organism evidence="3 4">
    <name type="scientific">Caenorhabditis nigoni</name>
    <dbReference type="NCBI Taxonomy" id="1611254"/>
    <lineage>
        <taxon>Eukaryota</taxon>
        <taxon>Metazoa</taxon>
        <taxon>Ecdysozoa</taxon>
        <taxon>Nematoda</taxon>
        <taxon>Chromadorea</taxon>
        <taxon>Rhabditida</taxon>
        <taxon>Rhabditina</taxon>
        <taxon>Rhabditomorpha</taxon>
        <taxon>Rhabditoidea</taxon>
        <taxon>Rhabditidae</taxon>
        <taxon>Peloderinae</taxon>
        <taxon>Caenorhabditis</taxon>
    </lineage>
</organism>
<dbReference type="EMBL" id="PDUG01000004">
    <property type="protein sequence ID" value="PIC31476.1"/>
    <property type="molecule type" value="Genomic_DNA"/>
</dbReference>
<feature type="compositionally biased region" description="Low complexity" evidence="1">
    <location>
        <begin position="289"/>
        <end position="302"/>
    </location>
</feature>
<reference evidence="4" key="1">
    <citation type="submission" date="2017-10" db="EMBL/GenBank/DDBJ databases">
        <title>Rapid genome shrinkage in a self-fertile nematode reveals novel sperm competition proteins.</title>
        <authorList>
            <person name="Yin D."/>
            <person name="Schwarz E.M."/>
            <person name="Thomas C.G."/>
            <person name="Felde R.L."/>
            <person name="Korf I.F."/>
            <person name="Cutter A.D."/>
            <person name="Schartner C.M."/>
            <person name="Ralston E.J."/>
            <person name="Meyer B.J."/>
            <person name="Haag E.S."/>
        </authorList>
    </citation>
    <scope>NUCLEOTIDE SEQUENCE [LARGE SCALE GENOMIC DNA]</scope>
    <source>
        <strain evidence="4">JU1422</strain>
    </source>
</reference>
<feature type="signal peptide" evidence="2">
    <location>
        <begin position="1"/>
        <end position="21"/>
    </location>
</feature>
<evidence type="ECO:0000256" key="2">
    <source>
        <dbReference type="SAM" id="SignalP"/>
    </source>
</evidence>
<accession>A0A2G5TWZ4</accession>
<sequence length="406" mass="45657">MMKLQSIILVLICGVVYQASCLKLNDLENDKRLNFCGGMFLRCLINNMAAELSKFSATPSQTVERDFGKPVNLNETWLVRVRQNSSTPLQRQSVESAGFPISQRHVFTSSQVVLAKGGVWALNGEQFDKNITCDENGHFDVPKHFLDGVEVVWKGESFGVVNARIFLACIERNEQIVFRAMLLELSEPLHLNHSHIPCLADSFWFQIEKFLYKGLLDNSYAIYTHKFKARDDRGGPLVYNSSGKAVVLGVKASDSLDNSHGVFFDNVAFLQEAICEFSGVCPPIIPTTTTTTTPTTTTTTTTVPPPSTSPPTQNSTVLESSTQPKASMPPRIRPNPKSNLTDYVETDFEESEKDFKVEVEYVDELDERELEVYFERDKFNGSGGIKKDVNFFGFLLIFGIWRVFWN</sequence>
<feature type="chain" id="PRO_5013882376" description="Peptidase S1 domain-containing protein" evidence="2">
    <location>
        <begin position="22"/>
        <end position="406"/>
    </location>
</feature>
<dbReference type="AlphaFoldDB" id="A0A2G5TWZ4"/>
<dbReference type="PANTHER" id="PTHR34005:SF2">
    <property type="entry name" value="DUF4817 DOMAIN-CONTAINING PROTEIN-RELATED"/>
    <property type="match status" value="1"/>
</dbReference>
<evidence type="ECO:0000256" key="1">
    <source>
        <dbReference type="SAM" id="MobiDB-lite"/>
    </source>
</evidence>
<evidence type="ECO:0008006" key="5">
    <source>
        <dbReference type="Google" id="ProtNLM"/>
    </source>
</evidence>
<dbReference type="InterPro" id="IPR005514">
    <property type="entry name" value="DUF316"/>
</dbReference>
<dbReference type="PANTHER" id="PTHR34005">
    <property type="entry name" value="PROTEIN CBG15054-RELATED"/>
    <property type="match status" value="1"/>
</dbReference>
<keyword evidence="4" id="KW-1185">Reference proteome</keyword>
<gene>
    <name evidence="3" type="primary">Cnig_chr_IV.g12166</name>
    <name evidence="3" type="ORF">B9Z55_012166</name>
</gene>
<feature type="region of interest" description="Disordered" evidence="1">
    <location>
        <begin position="289"/>
        <end position="339"/>
    </location>
</feature>
<evidence type="ECO:0000313" key="3">
    <source>
        <dbReference type="EMBL" id="PIC31476.1"/>
    </source>
</evidence>
<evidence type="ECO:0000313" key="4">
    <source>
        <dbReference type="Proteomes" id="UP000230233"/>
    </source>
</evidence>
<protein>
    <recommendedName>
        <fullName evidence="5">Peptidase S1 domain-containing protein</fullName>
    </recommendedName>
</protein>
<comment type="caution">
    <text evidence="3">The sequence shown here is derived from an EMBL/GenBank/DDBJ whole genome shotgun (WGS) entry which is preliminary data.</text>
</comment>
<proteinExistence type="predicted"/>
<keyword evidence="2" id="KW-0732">Signal</keyword>
<dbReference type="Proteomes" id="UP000230233">
    <property type="component" value="Chromosome IV"/>
</dbReference>
<name>A0A2G5TWZ4_9PELO</name>
<dbReference type="Pfam" id="PF03761">
    <property type="entry name" value="DUF316"/>
    <property type="match status" value="2"/>
</dbReference>
<feature type="compositionally biased region" description="Polar residues" evidence="1">
    <location>
        <begin position="313"/>
        <end position="325"/>
    </location>
</feature>